<dbReference type="EMBL" id="CAFBPZ010000056">
    <property type="protein sequence ID" value="CAB5039043.1"/>
    <property type="molecule type" value="Genomic_DNA"/>
</dbReference>
<protein>
    <submittedName>
        <fullName evidence="2">Unannotated protein</fullName>
    </submittedName>
</protein>
<accession>A0A6J7SD08</accession>
<organism evidence="2">
    <name type="scientific">freshwater metagenome</name>
    <dbReference type="NCBI Taxonomy" id="449393"/>
    <lineage>
        <taxon>unclassified sequences</taxon>
        <taxon>metagenomes</taxon>
        <taxon>ecological metagenomes</taxon>
    </lineage>
</organism>
<gene>
    <name evidence="1" type="ORF">UFOPK3495_01434</name>
    <name evidence="2" type="ORF">UFOPK4237_00925</name>
</gene>
<dbReference type="EMBL" id="CAFBMC010000099">
    <property type="protein sequence ID" value="CAB4908703.1"/>
    <property type="molecule type" value="Genomic_DNA"/>
</dbReference>
<reference evidence="2" key="1">
    <citation type="submission" date="2020-05" db="EMBL/GenBank/DDBJ databases">
        <authorList>
            <person name="Chiriac C."/>
            <person name="Salcher M."/>
            <person name="Ghai R."/>
            <person name="Kavagutti S V."/>
        </authorList>
    </citation>
    <scope>NUCLEOTIDE SEQUENCE</scope>
</reference>
<evidence type="ECO:0000313" key="1">
    <source>
        <dbReference type="EMBL" id="CAB4908703.1"/>
    </source>
</evidence>
<dbReference type="AlphaFoldDB" id="A0A6J7SD08"/>
<proteinExistence type="predicted"/>
<name>A0A6J7SD08_9ZZZZ</name>
<sequence>MSLLSDWKKTRIPKAALKEAKVASKERVVAWGSNQAADQAFVIATNEALYLQAARIPWIAIIKANWTDPFLELNIEGDNGQEQRLRVPISDPGNLPAAVRAQVSANVVVSERLDLPDGSQCLVAARRKNRDEIVWSVVFDAGVDSSNPEIREQADFALQELRASLGI</sequence>
<evidence type="ECO:0000313" key="2">
    <source>
        <dbReference type="EMBL" id="CAB5039043.1"/>
    </source>
</evidence>